<keyword evidence="2" id="KW-1185">Reference proteome</keyword>
<name>A0A4Y2R3P7_ARAVE</name>
<organism evidence="1 2">
    <name type="scientific">Araneus ventricosus</name>
    <name type="common">Orbweaver spider</name>
    <name type="synonym">Epeira ventricosa</name>
    <dbReference type="NCBI Taxonomy" id="182803"/>
    <lineage>
        <taxon>Eukaryota</taxon>
        <taxon>Metazoa</taxon>
        <taxon>Ecdysozoa</taxon>
        <taxon>Arthropoda</taxon>
        <taxon>Chelicerata</taxon>
        <taxon>Arachnida</taxon>
        <taxon>Araneae</taxon>
        <taxon>Araneomorphae</taxon>
        <taxon>Entelegynae</taxon>
        <taxon>Araneoidea</taxon>
        <taxon>Araneidae</taxon>
        <taxon>Araneus</taxon>
    </lineage>
</organism>
<proteinExistence type="predicted"/>
<dbReference type="AlphaFoldDB" id="A0A4Y2R3P7"/>
<evidence type="ECO:0000313" key="1">
    <source>
        <dbReference type="EMBL" id="GBN70233.1"/>
    </source>
</evidence>
<accession>A0A4Y2R3P7</accession>
<evidence type="ECO:0000313" key="2">
    <source>
        <dbReference type="Proteomes" id="UP000499080"/>
    </source>
</evidence>
<dbReference type="Proteomes" id="UP000499080">
    <property type="component" value="Unassembled WGS sequence"/>
</dbReference>
<comment type="caution">
    <text evidence="1">The sequence shown here is derived from an EMBL/GenBank/DDBJ whole genome shotgun (WGS) entry which is preliminary data.</text>
</comment>
<protein>
    <submittedName>
        <fullName evidence="1">Uncharacterized protein</fullName>
    </submittedName>
</protein>
<sequence>MEGGRGQATVEYVSRGQKLPYEMKTIDIGPVFRDWGLVLFPQLRGKDQKSCLQWDMVNSRLTLRDLASERPIAVVVSNWEALCTSQPAAALQAHFISPSPQTI</sequence>
<gene>
    <name evidence="1" type="ORF">AVEN_192350_1</name>
</gene>
<reference evidence="1 2" key="1">
    <citation type="journal article" date="2019" name="Sci. Rep.">
        <title>Orb-weaving spider Araneus ventricosus genome elucidates the spidroin gene catalogue.</title>
        <authorList>
            <person name="Kono N."/>
            <person name="Nakamura H."/>
            <person name="Ohtoshi R."/>
            <person name="Moran D.A.P."/>
            <person name="Shinohara A."/>
            <person name="Yoshida Y."/>
            <person name="Fujiwara M."/>
            <person name="Mori M."/>
            <person name="Tomita M."/>
            <person name="Arakawa K."/>
        </authorList>
    </citation>
    <scope>NUCLEOTIDE SEQUENCE [LARGE SCALE GENOMIC DNA]</scope>
</reference>
<dbReference type="EMBL" id="BGPR01015684">
    <property type="protein sequence ID" value="GBN70233.1"/>
    <property type="molecule type" value="Genomic_DNA"/>
</dbReference>